<keyword evidence="4" id="KW-1185">Reference proteome</keyword>
<dbReference type="Pfam" id="PF25335">
    <property type="entry name" value="GRDP_C"/>
    <property type="match status" value="1"/>
</dbReference>
<sequence length="920" mass="98233">MEVEKQQEFEWIEAQKIAVGVDLEAVAKQQLQFLAAVDRNRHLYEGPALERAIYRYNACWLPLLAKHSESQNFEGPLVVPLDCEWVWHCHRLNPVRYKSDCEELFGRILDNSDVVSTVQGICGRQTEEIWNKIYPDEPYHADLVNISSEDITGRLVKCTKYDLVSAAKRQSPFFYQVSRPHMTSDVFIKEAVARYKGFLHLIKRNKENGIRKFCVPTYDIDLIWHSHQLCSVSYSKDLEAALGKVLEHDDMDSDRTKGKKLDTGFSGTTQQWEQTFGRSYWKAGAMYRGNAPSPVTSNPSSNVMFGKVLSSTEHPLEIQLQERKVVEVLLEFVGVKNLPEGHKGSLTVVFSKSQPDIFFDAKRKLSILSEAGEKLVASFQCEPTGELHFELMSHSTNLARRSSKTLGSASLSLQEYLDPFSKLSTEKWLALLSNSGTISSEPILLRVAISFTTPAPAPYTFEMVHSCPFSKNSCFFNFPVKPQHSKSWTHVTDETGTRVISLQMRDLKKARDTWISGKEVIGLMKSGETQTLAEFVGNGWSVMDNFWFFHLPNKCRDDDHLFVVTGTRLVKVFPGRKLDYEPRYRVKQGDEMDFLTAVEFSTEYPYGKAVALLDLRSGFVTAKEKWMIFPAIILAFIASNILKKEGYESIIAKSKDLKIDATNEKMNLLHEESRSRDLTHSAAANGAKISCNVTNEDKGIAEKTEFPGGGHGGECGASCGIMIKSAGCSSCHAAGCGGGFGSMIKSGGCGVGGCGAGCGAVEESGKSGGCGAGGCGAGCGAMEESGKSGGCGAGGCGAGCGVLEEGGKSGGCGAGGCGAGCGAVEESRKSGGCGCGGCGAGCGAVEESGKSGGCGAGGCGAGCGALEESGKSGGCGAGGCGAGCGSGGCGAGCGGLLDGKCGIDEQRNEGPNPANESVAA</sequence>
<evidence type="ECO:0000259" key="2">
    <source>
        <dbReference type="Pfam" id="PF25335"/>
    </source>
</evidence>
<dbReference type="InterPro" id="IPR057458">
    <property type="entry name" value="GRDP_C2"/>
</dbReference>
<dbReference type="EMBL" id="JAWXYG010000010">
    <property type="protein sequence ID" value="KAK4261431.1"/>
    <property type="molecule type" value="Genomic_DNA"/>
</dbReference>
<dbReference type="InterPro" id="IPR057518">
    <property type="entry name" value="GRDP_C"/>
</dbReference>
<feature type="domain" description="GRPD C-terminal" evidence="2">
    <location>
        <begin position="491"/>
        <end position="621"/>
    </location>
</feature>
<feature type="domain" description="GRDP C2" evidence="1">
    <location>
        <begin position="322"/>
        <end position="453"/>
    </location>
</feature>
<name>A0AAE1MID8_9FABA</name>
<gene>
    <name evidence="3" type="ORF">QN277_004428</name>
</gene>
<comment type="caution">
    <text evidence="3">The sequence shown here is derived from an EMBL/GenBank/DDBJ whole genome shotgun (WGS) entry which is preliminary data.</text>
</comment>
<dbReference type="AlphaFoldDB" id="A0AAE1MID8"/>
<organism evidence="3 4">
    <name type="scientific">Acacia crassicarpa</name>
    <name type="common">northern wattle</name>
    <dbReference type="NCBI Taxonomy" id="499986"/>
    <lineage>
        <taxon>Eukaryota</taxon>
        <taxon>Viridiplantae</taxon>
        <taxon>Streptophyta</taxon>
        <taxon>Embryophyta</taxon>
        <taxon>Tracheophyta</taxon>
        <taxon>Spermatophyta</taxon>
        <taxon>Magnoliopsida</taxon>
        <taxon>eudicotyledons</taxon>
        <taxon>Gunneridae</taxon>
        <taxon>Pentapetalae</taxon>
        <taxon>rosids</taxon>
        <taxon>fabids</taxon>
        <taxon>Fabales</taxon>
        <taxon>Fabaceae</taxon>
        <taxon>Caesalpinioideae</taxon>
        <taxon>mimosoid clade</taxon>
        <taxon>Acacieae</taxon>
        <taxon>Acacia</taxon>
    </lineage>
</organism>
<evidence type="ECO:0000313" key="3">
    <source>
        <dbReference type="EMBL" id="KAK4261431.1"/>
    </source>
</evidence>
<evidence type="ECO:0000313" key="4">
    <source>
        <dbReference type="Proteomes" id="UP001293593"/>
    </source>
</evidence>
<proteinExistence type="predicted"/>
<dbReference type="Proteomes" id="UP001293593">
    <property type="component" value="Unassembled WGS sequence"/>
</dbReference>
<reference evidence="3" key="1">
    <citation type="submission" date="2023-10" db="EMBL/GenBank/DDBJ databases">
        <title>Chromosome-level genome of the transformable northern wattle, Acacia crassicarpa.</title>
        <authorList>
            <person name="Massaro I."/>
            <person name="Sinha N.R."/>
            <person name="Poethig S."/>
            <person name="Leichty A.R."/>
        </authorList>
    </citation>
    <scope>NUCLEOTIDE SEQUENCE</scope>
    <source>
        <strain evidence="3">Acra3RX</strain>
        <tissue evidence="3">Leaf</tissue>
    </source>
</reference>
<evidence type="ECO:0000259" key="1">
    <source>
        <dbReference type="Pfam" id="PF25334"/>
    </source>
</evidence>
<dbReference type="EMBL" id="JAWXYG010000010">
    <property type="protein sequence ID" value="KAK4261430.1"/>
    <property type="molecule type" value="Genomic_DNA"/>
</dbReference>
<dbReference type="PANTHER" id="PTHR34365">
    <property type="entry name" value="ENOLASE (DUF1399)"/>
    <property type="match status" value="1"/>
</dbReference>
<dbReference type="PANTHER" id="PTHR34365:SF7">
    <property type="entry name" value="GLYCINE-RICH DOMAIN-CONTAINING PROTEIN 1"/>
    <property type="match status" value="1"/>
</dbReference>
<accession>A0AAE1MID8</accession>
<dbReference type="Pfam" id="PF07173">
    <property type="entry name" value="GRDP-like"/>
    <property type="match status" value="1"/>
</dbReference>
<evidence type="ECO:0008006" key="5">
    <source>
        <dbReference type="Google" id="ProtNLM"/>
    </source>
</evidence>
<protein>
    <recommendedName>
        <fullName evidence="5">Glycine-rich domain-containing protein 1</fullName>
    </recommendedName>
</protein>
<dbReference type="InterPro" id="IPR009836">
    <property type="entry name" value="GRDP-like"/>
</dbReference>
<dbReference type="Pfam" id="PF25334">
    <property type="entry name" value="C2_GRDP"/>
    <property type="match status" value="1"/>
</dbReference>